<dbReference type="AlphaFoldDB" id="A0A368GEA6"/>
<reference evidence="2 3" key="1">
    <citation type="submission" date="2014-10" db="EMBL/GenBank/DDBJ databases">
        <title>Draft genome of the hookworm Ancylostoma caninum.</title>
        <authorList>
            <person name="Mitreva M."/>
        </authorList>
    </citation>
    <scope>NUCLEOTIDE SEQUENCE [LARGE SCALE GENOMIC DNA]</scope>
    <source>
        <strain evidence="2 3">Baltimore</strain>
    </source>
</reference>
<keyword evidence="3" id="KW-1185">Reference proteome</keyword>
<protein>
    <submittedName>
        <fullName evidence="2">Uncharacterized protein</fullName>
    </submittedName>
</protein>
<organism evidence="2 3">
    <name type="scientific">Ancylostoma caninum</name>
    <name type="common">Dog hookworm</name>
    <dbReference type="NCBI Taxonomy" id="29170"/>
    <lineage>
        <taxon>Eukaryota</taxon>
        <taxon>Metazoa</taxon>
        <taxon>Ecdysozoa</taxon>
        <taxon>Nematoda</taxon>
        <taxon>Chromadorea</taxon>
        <taxon>Rhabditida</taxon>
        <taxon>Rhabditina</taxon>
        <taxon>Rhabditomorpha</taxon>
        <taxon>Strongyloidea</taxon>
        <taxon>Ancylostomatidae</taxon>
        <taxon>Ancylostomatinae</taxon>
        <taxon>Ancylostoma</taxon>
    </lineage>
</organism>
<proteinExistence type="predicted"/>
<evidence type="ECO:0000313" key="3">
    <source>
        <dbReference type="Proteomes" id="UP000252519"/>
    </source>
</evidence>
<feature type="region of interest" description="Disordered" evidence="1">
    <location>
        <begin position="1"/>
        <end position="90"/>
    </location>
</feature>
<feature type="compositionally biased region" description="Acidic residues" evidence="1">
    <location>
        <begin position="61"/>
        <end position="85"/>
    </location>
</feature>
<feature type="non-terminal residue" evidence="2">
    <location>
        <position position="1"/>
    </location>
</feature>
<evidence type="ECO:0000256" key="1">
    <source>
        <dbReference type="SAM" id="MobiDB-lite"/>
    </source>
</evidence>
<evidence type="ECO:0000313" key="2">
    <source>
        <dbReference type="EMBL" id="RCN41137.1"/>
    </source>
</evidence>
<dbReference type="Proteomes" id="UP000252519">
    <property type="component" value="Unassembled WGS sequence"/>
</dbReference>
<dbReference type="STRING" id="29170.A0A368GEA6"/>
<sequence length="179" mass="21028">EHDGDKDKVDEDTEETKVQTPLKRGKRRKNKVVEPSDDEQEQAKEPKCSHRHKRKGKADRECEEEADVEETDSDDDDSKEDDLPETEVCTTMHLLIDAEPERECRRKHCPPDYHAAPRKSLLKKKYKVFLRGSGREAYKRQAITNRDDHKNRDSLDRADNLVEKVKVKRFKKSKKWDSS</sequence>
<name>A0A368GEA6_ANCCA</name>
<accession>A0A368GEA6</accession>
<gene>
    <name evidence="2" type="ORF">ANCCAN_12928</name>
</gene>
<comment type="caution">
    <text evidence="2">The sequence shown here is derived from an EMBL/GenBank/DDBJ whole genome shotgun (WGS) entry which is preliminary data.</text>
</comment>
<dbReference type="EMBL" id="JOJR01000249">
    <property type="protein sequence ID" value="RCN41137.1"/>
    <property type="molecule type" value="Genomic_DNA"/>
</dbReference>